<proteinExistence type="inferred from homology"/>
<accession>A0A1G9F3S7</accession>
<dbReference type="PROSITE" id="PS51355">
    <property type="entry name" value="GLUTATHIONE_PEROXID_3"/>
    <property type="match status" value="1"/>
</dbReference>
<dbReference type="CDD" id="cd00340">
    <property type="entry name" value="GSH_Peroxidase"/>
    <property type="match status" value="1"/>
</dbReference>
<dbReference type="Gene3D" id="3.40.30.10">
    <property type="entry name" value="Glutaredoxin"/>
    <property type="match status" value="1"/>
</dbReference>
<dbReference type="GO" id="GO:0004602">
    <property type="term" value="F:glutathione peroxidase activity"/>
    <property type="evidence" value="ECO:0007669"/>
    <property type="project" value="UniProtKB-EC"/>
</dbReference>
<gene>
    <name evidence="8" type="ORF">SAMN04488098_10719</name>
</gene>
<dbReference type="EMBL" id="FNFK01000071">
    <property type="protein sequence ID" value="SDK83046.1"/>
    <property type="molecule type" value="Genomic_DNA"/>
</dbReference>
<evidence type="ECO:0000256" key="3">
    <source>
        <dbReference type="ARBA" id="ARBA00022559"/>
    </source>
</evidence>
<evidence type="ECO:0000256" key="6">
    <source>
        <dbReference type="PIRSR" id="PIRSR000303-1"/>
    </source>
</evidence>
<feature type="active site" evidence="6">
    <location>
        <position position="35"/>
    </location>
</feature>
<dbReference type="SUPFAM" id="SSF52833">
    <property type="entry name" value="Thioredoxin-like"/>
    <property type="match status" value="1"/>
</dbReference>
<evidence type="ECO:0000313" key="8">
    <source>
        <dbReference type="EMBL" id="SDK83046.1"/>
    </source>
</evidence>
<evidence type="ECO:0000256" key="5">
    <source>
        <dbReference type="ARBA" id="ARBA00069346"/>
    </source>
</evidence>
<dbReference type="GO" id="GO:0034599">
    <property type="term" value="P:cellular response to oxidative stress"/>
    <property type="evidence" value="ECO:0007669"/>
    <property type="project" value="TreeGrafter"/>
</dbReference>
<evidence type="ECO:0000256" key="2">
    <source>
        <dbReference type="ARBA" id="ARBA00006926"/>
    </source>
</evidence>
<dbReference type="AlphaFoldDB" id="A0A1G9F3S7"/>
<reference evidence="9" key="1">
    <citation type="submission" date="2016-10" db="EMBL/GenBank/DDBJ databases">
        <authorList>
            <person name="Varghese N."/>
            <person name="Submissions S."/>
        </authorList>
    </citation>
    <scope>NUCLEOTIDE SEQUENCE [LARGE SCALE GENOMIC DNA]</scope>
    <source>
        <strain evidence="9">DSM 19181</strain>
    </source>
</reference>
<dbReference type="OrthoDB" id="9789406at2"/>
<dbReference type="InterPro" id="IPR000889">
    <property type="entry name" value="Glutathione_peroxidase"/>
</dbReference>
<comment type="catalytic activity">
    <reaction evidence="1">
        <text>2 glutathione + H2O2 = glutathione disulfide + 2 H2O</text>
        <dbReference type="Rhea" id="RHEA:16833"/>
        <dbReference type="ChEBI" id="CHEBI:15377"/>
        <dbReference type="ChEBI" id="CHEBI:16240"/>
        <dbReference type="ChEBI" id="CHEBI:57925"/>
        <dbReference type="ChEBI" id="CHEBI:58297"/>
        <dbReference type="EC" id="1.11.1.9"/>
    </reaction>
</comment>
<organism evidence="8 9">
    <name type="scientific">Alkalibacterium thalassium</name>
    <dbReference type="NCBI Taxonomy" id="426701"/>
    <lineage>
        <taxon>Bacteria</taxon>
        <taxon>Bacillati</taxon>
        <taxon>Bacillota</taxon>
        <taxon>Bacilli</taxon>
        <taxon>Lactobacillales</taxon>
        <taxon>Carnobacteriaceae</taxon>
        <taxon>Alkalibacterium</taxon>
    </lineage>
</organism>
<evidence type="ECO:0000256" key="7">
    <source>
        <dbReference type="RuleBase" id="RU000499"/>
    </source>
</evidence>
<dbReference type="PANTHER" id="PTHR11592">
    <property type="entry name" value="GLUTATHIONE PEROXIDASE"/>
    <property type="match status" value="1"/>
</dbReference>
<protein>
    <recommendedName>
        <fullName evidence="5 7">Glutathione peroxidase</fullName>
    </recommendedName>
</protein>
<name>A0A1G9F3S7_9LACT</name>
<dbReference type="STRING" id="426701.SAMN04488098_10719"/>
<keyword evidence="3 7" id="KW-0575">Peroxidase</keyword>
<sequence length="156" mass="18085">MDLYDIEVETIEGKKQTLDEYRDNWLIIVNTASKCGLVGQLEGLQSIYNAYKDKGVRVLGFPCDQFMNQEPLENDEIKEFCTMNYSVTFPLFKKIKVNGNDAHPLYKYLKEQTGGKMIKWNYTKFIIGPQESVIERFSPVSGPEKVEEELKKQLDK</sequence>
<dbReference type="PIRSF" id="PIRSF000303">
    <property type="entry name" value="Glutathion_perox"/>
    <property type="match status" value="1"/>
</dbReference>
<dbReference type="Proteomes" id="UP000199433">
    <property type="component" value="Unassembled WGS sequence"/>
</dbReference>
<evidence type="ECO:0000256" key="1">
    <source>
        <dbReference type="ARBA" id="ARBA00000217"/>
    </source>
</evidence>
<comment type="similarity">
    <text evidence="2 7">Belongs to the glutathione peroxidase family.</text>
</comment>
<dbReference type="Pfam" id="PF00255">
    <property type="entry name" value="GSHPx"/>
    <property type="match status" value="1"/>
</dbReference>
<dbReference type="RefSeq" id="WP_091268724.1">
    <property type="nucleotide sequence ID" value="NZ_FNFK01000071.1"/>
</dbReference>
<dbReference type="PRINTS" id="PR01011">
    <property type="entry name" value="GLUTPROXDASE"/>
</dbReference>
<evidence type="ECO:0000313" key="9">
    <source>
        <dbReference type="Proteomes" id="UP000199433"/>
    </source>
</evidence>
<keyword evidence="9" id="KW-1185">Reference proteome</keyword>
<dbReference type="InterPro" id="IPR036249">
    <property type="entry name" value="Thioredoxin-like_sf"/>
</dbReference>
<keyword evidence="4 7" id="KW-0560">Oxidoreductase</keyword>
<dbReference type="FunFam" id="3.40.30.10:FF:000010">
    <property type="entry name" value="Glutathione peroxidase"/>
    <property type="match status" value="1"/>
</dbReference>
<evidence type="ECO:0000256" key="4">
    <source>
        <dbReference type="ARBA" id="ARBA00023002"/>
    </source>
</evidence>
<dbReference type="PANTHER" id="PTHR11592:SF78">
    <property type="entry name" value="GLUTATHIONE PEROXIDASE"/>
    <property type="match status" value="1"/>
</dbReference>